<sequence length="60" mass="7157">MSSYNQLQQLQQDIEKLRNHMINIASEYGYTSHESIKVSQQLDTLLNEYQFLKNHEKKVT</sequence>
<name>A0ABW5QD55_9BACI</name>
<evidence type="ECO:0000313" key="2">
    <source>
        <dbReference type="Proteomes" id="UP001597452"/>
    </source>
</evidence>
<dbReference type="InterPro" id="IPR037208">
    <property type="entry name" value="Spo0E-like_sf"/>
</dbReference>
<dbReference type="Pfam" id="PF09388">
    <property type="entry name" value="SpoOE-like"/>
    <property type="match status" value="1"/>
</dbReference>
<dbReference type="RefSeq" id="WP_377329710.1">
    <property type="nucleotide sequence ID" value="NZ_JBHUMZ010000045.1"/>
</dbReference>
<dbReference type="PANTHER" id="PTHR41263:SF1">
    <property type="entry name" value="ASPARTYL-PHOSPHATE PHOSPHATASE YISI"/>
    <property type="match status" value="1"/>
</dbReference>
<dbReference type="Proteomes" id="UP001597452">
    <property type="component" value="Unassembled WGS sequence"/>
</dbReference>
<evidence type="ECO:0000313" key="1">
    <source>
        <dbReference type="EMBL" id="MFD2639723.1"/>
    </source>
</evidence>
<dbReference type="Gene3D" id="4.10.280.10">
    <property type="entry name" value="Helix-loop-helix DNA-binding domain"/>
    <property type="match status" value="1"/>
</dbReference>
<dbReference type="InterPro" id="IPR018540">
    <property type="entry name" value="Spo0E-like"/>
</dbReference>
<dbReference type="PANTHER" id="PTHR41263">
    <property type="entry name" value="ASPARTYL-PHOSPHATE PHOSPHATASE YISI"/>
    <property type="match status" value="1"/>
</dbReference>
<comment type="caution">
    <text evidence="1">The sequence shown here is derived from an EMBL/GenBank/DDBJ whole genome shotgun (WGS) entry which is preliminary data.</text>
</comment>
<dbReference type="InterPro" id="IPR036638">
    <property type="entry name" value="HLH_DNA-bd_sf"/>
</dbReference>
<dbReference type="InterPro" id="IPR053028">
    <property type="entry name" value="Spo0E-like_phosphatase"/>
</dbReference>
<dbReference type="EMBL" id="JBHUMZ010000045">
    <property type="protein sequence ID" value="MFD2639723.1"/>
    <property type="molecule type" value="Genomic_DNA"/>
</dbReference>
<accession>A0ABW5QD55</accession>
<dbReference type="SUPFAM" id="SSF140500">
    <property type="entry name" value="BAS1536-like"/>
    <property type="match status" value="1"/>
</dbReference>
<gene>
    <name evidence="1" type="ORF">ACFSW4_12670</name>
</gene>
<organism evidence="1 2">
    <name type="scientific">Piscibacillus salipiscarius</name>
    <dbReference type="NCBI Taxonomy" id="299480"/>
    <lineage>
        <taxon>Bacteria</taxon>
        <taxon>Bacillati</taxon>
        <taxon>Bacillota</taxon>
        <taxon>Bacilli</taxon>
        <taxon>Bacillales</taxon>
        <taxon>Bacillaceae</taxon>
        <taxon>Piscibacillus</taxon>
    </lineage>
</organism>
<keyword evidence="2" id="KW-1185">Reference proteome</keyword>
<proteinExistence type="predicted"/>
<protein>
    <submittedName>
        <fullName evidence="1">Spo0E family sporulation regulatory protein-aspartic acid phosphatase</fullName>
    </submittedName>
</protein>
<reference evidence="2" key="1">
    <citation type="journal article" date="2019" name="Int. J. Syst. Evol. Microbiol.">
        <title>The Global Catalogue of Microorganisms (GCM) 10K type strain sequencing project: providing services to taxonomists for standard genome sequencing and annotation.</title>
        <authorList>
            <consortium name="The Broad Institute Genomics Platform"/>
            <consortium name="The Broad Institute Genome Sequencing Center for Infectious Disease"/>
            <person name="Wu L."/>
            <person name="Ma J."/>
        </authorList>
    </citation>
    <scope>NUCLEOTIDE SEQUENCE [LARGE SCALE GENOMIC DNA]</scope>
    <source>
        <strain evidence="2">TISTR 1571</strain>
    </source>
</reference>